<keyword evidence="4 6" id="KW-0472">Membrane</keyword>
<evidence type="ECO:0000313" key="7">
    <source>
        <dbReference type="EMBL" id="OCB87529.1"/>
    </source>
</evidence>
<dbReference type="Pfam" id="PF03619">
    <property type="entry name" value="Solute_trans_a"/>
    <property type="match status" value="1"/>
</dbReference>
<dbReference type="InterPro" id="IPR005178">
    <property type="entry name" value="Ostalpha/TMEM184C"/>
</dbReference>
<evidence type="ECO:0000313" key="8">
    <source>
        <dbReference type="Proteomes" id="UP000757232"/>
    </source>
</evidence>
<feature type="compositionally biased region" description="Low complexity" evidence="5">
    <location>
        <begin position="511"/>
        <end position="528"/>
    </location>
</feature>
<feature type="transmembrane region" description="Helical" evidence="6">
    <location>
        <begin position="257"/>
        <end position="280"/>
    </location>
</feature>
<evidence type="ECO:0000256" key="3">
    <source>
        <dbReference type="ARBA" id="ARBA00022989"/>
    </source>
</evidence>
<evidence type="ECO:0000256" key="5">
    <source>
        <dbReference type="SAM" id="MobiDB-lite"/>
    </source>
</evidence>
<sequence length="723" mass="81132">MLEEPLGSGSGSSLPVPVLVLSGICTAIAVFISSTSIFLHLKNYRKPMLQRMVIRIMVMVPVYAIASLISLFSLNAAFVIDAIRDIYEAFVIYCFFNLLLGYLGGERSLLILLHGREPKRAVFPISLVKKEMDVSDPYVFLFLKRGIIQYVEVKPMLAAATLILKAVGKYNEGTFRANSGYLYVSIVYNVSICLSLYCLAVFWMVVNDDLKPFRPMPKFLCVKGILFFSFWQSIFISLLVSVGAIRRLGPYTDEEHISLGLTDTLICFEMPMFAIAHMYAFSHTDYIDRNLMYAARMPMYYAFRDAFGLKDVIEDAKATLRGEGMDYREFEPAEGFIHQGSGRDRRIKAGLRYAQGGQKKYWLPIPADVTERDGTSSRAIRSIGGDEDDQDVYAPLMEDQAASVVHEAPNMRSVAQEKLVTERRGFELPFGEPDAEEDVLYEQSRSYIFGDYMYPCIDASSEIARMVMWEEEERVLRDERNAYFSPLRSSTNLLPGEKRSRGYGATRGGPALASRHSSASASSRSSLAKGKGKDRRGVGQDAVASWSNDDRLVDKADLLVSPPEDGVRLSWTKYVRSPNASSSPYLRQPHSSLPSSERSAPASPRWRKKLPTDAVDLMVENEPAAVEEMTHERRHGEPAMRGSGWRKAFTQGRFVPDDKVEQENLEDANGIEPTSEVVEHPERWHEDTLVEVADEGVARAATPPPHAQFAMPHSPPHEENPWA</sequence>
<protein>
    <submittedName>
        <fullName evidence="7">DUF300-domain-containing protein</fullName>
    </submittedName>
</protein>
<feature type="transmembrane region" description="Helical" evidence="6">
    <location>
        <begin position="225"/>
        <end position="245"/>
    </location>
</feature>
<feature type="region of interest" description="Disordered" evidence="5">
    <location>
        <begin position="487"/>
        <end position="543"/>
    </location>
</feature>
<evidence type="ECO:0000256" key="4">
    <source>
        <dbReference type="ARBA" id="ARBA00023136"/>
    </source>
</evidence>
<gene>
    <name evidence="7" type="ORF">A7U60_g5434</name>
</gene>
<feature type="transmembrane region" description="Helical" evidence="6">
    <location>
        <begin position="181"/>
        <end position="205"/>
    </location>
</feature>
<feature type="transmembrane region" description="Helical" evidence="6">
    <location>
        <begin position="53"/>
        <end position="80"/>
    </location>
</feature>
<dbReference type="EMBL" id="LNZH02000191">
    <property type="protein sequence ID" value="OCB87529.1"/>
    <property type="molecule type" value="Genomic_DNA"/>
</dbReference>
<organism evidence="7 8">
    <name type="scientific">Sanghuangporus baumii</name>
    <name type="common">Phellinus baumii</name>
    <dbReference type="NCBI Taxonomy" id="108892"/>
    <lineage>
        <taxon>Eukaryota</taxon>
        <taxon>Fungi</taxon>
        <taxon>Dikarya</taxon>
        <taxon>Basidiomycota</taxon>
        <taxon>Agaricomycotina</taxon>
        <taxon>Agaricomycetes</taxon>
        <taxon>Hymenochaetales</taxon>
        <taxon>Hymenochaetaceae</taxon>
        <taxon>Sanghuangporus</taxon>
    </lineage>
</organism>
<keyword evidence="3 6" id="KW-1133">Transmembrane helix</keyword>
<dbReference type="Proteomes" id="UP000757232">
    <property type="component" value="Unassembled WGS sequence"/>
</dbReference>
<reference evidence="7" key="1">
    <citation type="submission" date="2016-06" db="EMBL/GenBank/DDBJ databases">
        <title>Draft Genome sequence of the fungus Inonotus baumii.</title>
        <authorList>
            <person name="Zhu H."/>
            <person name="Lin W."/>
        </authorList>
    </citation>
    <scope>NUCLEOTIDE SEQUENCE</scope>
    <source>
        <strain evidence="7">821</strain>
    </source>
</reference>
<feature type="transmembrane region" description="Helical" evidence="6">
    <location>
        <begin position="20"/>
        <end position="41"/>
    </location>
</feature>
<dbReference type="AlphaFoldDB" id="A0A9Q5NBI6"/>
<dbReference type="GO" id="GO:0016020">
    <property type="term" value="C:membrane"/>
    <property type="evidence" value="ECO:0007669"/>
    <property type="project" value="UniProtKB-SubCell"/>
</dbReference>
<name>A0A9Q5NBI6_SANBA</name>
<keyword evidence="2 6" id="KW-0812">Transmembrane</keyword>
<evidence type="ECO:0000256" key="1">
    <source>
        <dbReference type="ARBA" id="ARBA00004141"/>
    </source>
</evidence>
<feature type="compositionally biased region" description="Low complexity" evidence="5">
    <location>
        <begin position="589"/>
        <end position="604"/>
    </location>
</feature>
<evidence type="ECO:0000256" key="6">
    <source>
        <dbReference type="SAM" id="Phobius"/>
    </source>
</evidence>
<dbReference type="SMART" id="SM01417">
    <property type="entry name" value="Solute_trans_a"/>
    <property type="match status" value="1"/>
</dbReference>
<feature type="region of interest" description="Disordered" evidence="5">
    <location>
        <begin position="702"/>
        <end position="723"/>
    </location>
</feature>
<comment type="caution">
    <text evidence="7">The sequence shown here is derived from an EMBL/GenBank/DDBJ whole genome shotgun (WGS) entry which is preliminary data.</text>
</comment>
<keyword evidence="8" id="KW-1185">Reference proteome</keyword>
<proteinExistence type="predicted"/>
<feature type="region of interest" description="Disordered" evidence="5">
    <location>
        <begin position="578"/>
        <end position="608"/>
    </location>
</feature>
<dbReference type="PANTHER" id="PTHR23423">
    <property type="entry name" value="ORGANIC SOLUTE TRANSPORTER-RELATED"/>
    <property type="match status" value="1"/>
</dbReference>
<evidence type="ECO:0000256" key="2">
    <source>
        <dbReference type="ARBA" id="ARBA00022692"/>
    </source>
</evidence>
<dbReference type="OrthoDB" id="5348404at2759"/>
<comment type="subcellular location">
    <subcellularLocation>
        <location evidence="1">Membrane</location>
        <topology evidence="1">Multi-pass membrane protein</topology>
    </subcellularLocation>
</comment>
<feature type="transmembrane region" description="Helical" evidence="6">
    <location>
        <begin position="86"/>
        <end position="104"/>
    </location>
</feature>
<accession>A0A9Q5NBI6</accession>